<organism evidence="1 2">
    <name type="scientific">Rhodovarius crocodyli</name>
    <dbReference type="NCBI Taxonomy" id="1979269"/>
    <lineage>
        <taxon>Bacteria</taxon>
        <taxon>Pseudomonadati</taxon>
        <taxon>Pseudomonadota</taxon>
        <taxon>Alphaproteobacteria</taxon>
        <taxon>Acetobacterales</taxon>
        <taxon>Roseomonadaceae</taxon>
        <taxon>Rhodovarius</taxon>
    </lineage>
</organism>
<dbReference type="Proteomes" id="UP000282957">
    <property type="component" value="Unassembled WGS sequence"/>
</dbReference>
<dbReference type="AlphaFoldDB" id="A0A437MF33"/>
<accession>A0A437MF33</accession>
<gene>
    <name evidence="1" type="ORF">EOD42_14135</name>
</gene>
<protein>
    <submittedName>
        <fullName evidence="1">Uncharacterized protein</fullName>
    </submittedName>
</protein>
<comment type="caution">
    <text evidence="1">The sequence shown here is derived from an EMBL/GenBank/DDBJ whole genome shotgun (WGS) entry which is preliminary data.</text>
</comment>
<evidence type="ECO:0000313" key="1">
    <source>
        <dbReference type="EMBL" id="RVT96247.1"/>
    </source>
</evidence>
<dbReference type="EMBL" id="SACL01000004">
    <property type="protein sequence ID" value="RVT96247.1"/>
    <property type="molecule type" value="Genomic_DNA"/>
</dbReference>
<evidence type="ECO:0000313" key="2">
    <source>
        <dbReference type="Proteomes" id="UP000282957"/>
    </source>
</evidence>
<sequence>MLPVTDMLRAGVWETEAHSNANFGVLAIVPGFDAQAAMLVTDHHVGSRARPGAMVGISLGPVDDGQLVVVERRDDLHRRELTLRLLTIEKDTVRLSFLGDVPPQAAQLVWPRAVTNNLVAGLPIPLDGGELRILGRVTITSRIEG</sequence>
<keyword evidence="2" id="KW-1185">Reference proteome</keyword>
<proteinExistence type="predicted"/>
<reference evidence="1 2" key="1">
    <citation type="submission" date="2019-01" db="EMBL/GenBank/DDBJ databases">
        <authorList>
            <person name="Chen W.-M."/>
        </authorList>
    </citation>
    <scope>NUCLEOTIDE SEQUENCE [LARGE SCALE GENOMIC DNA]</scope>
    <source>
        <strain evidence="1 2">CCP-6</strain>
    </source>
</reference>
<name>A0A437MF33_9PROT</name>